<dbReference type="InParanoid" id="A0A077ZWN9"/>
<proteinExistence type="predicted"/>
<keyword evidence="1" id="KW-0175">Coiled coil</keyword>
<feature type="compositionally biased region" description="Polar residues" evidence="2">
    <location>
        <begin position="124"/>
        <end position="140"/>
    </location>
</feature>
<evidence type="ECO:0000256" key="1">
    <source>
        <dbReference type="SAM" id="Coils"/>
    </source>
</evidence>
<evidence type="ECO:0000313" key="3">
    <source>
        <dbReference type="EMBL" id="CDW73707.1"/>
    </source>
</evidence>
<name>A0A077ZWN9_STYLE</name>
<dbReference type="Proteomes" id="UP000039865">
    <property type="component" value="Unassembled WGS sequence"/>
</dbReference>
<feature type="coiled-coil region" evidence="1">
    <location>
        <begin position="258"/>
        <end position="286"/>
    </location>
</feature>
<keyword evidence="4" id="KW-1185">Reference proteome</keyword>
<organism evidence="3 4">
    <name type="scientific">Stylonychia lemnae</name>
    <name type="common">Ciliate</name>
    <dbReference type="NCBI Taxonomy" id="5949"/>
    <lineage>
        <taxon>Eukaryota</taxon>
        <taxon>Sar</taxon>
        <taxon>Alveolata</taxon>
        <taxon>Ciliophora</taxon>
        <taxon>Intramacronucleata</taxon>
        <taxon>Spirotrichea</taxon>
        <taxon>Stichotrichia</taxon>
        <taxon>Sporadotrichida</taxon>
        <taxon>Oxytrichidae</taxon>
        <taxon>Stylonychinae</taxon>
        <taxon>Stylonychia</taxon>
    </lineage>
</organism>
<dbReference type="AlphaFoldDB" id="A0A077ZWN9"/>
<evidence type="ECO:0000256" key="2">
    <source>
        <dbReference type="SAM" id="MobiDB-lite"/>
    </source>
</evidence>
<reference evidence="3 4" key="1">
    <citation type="submission" date="2014-06" db="EMBL/GenBank/DDBJ databases">
        <authorList>
            <person name="Swart Estienne"/>
        </authorList>
    </citation>
    <scope>NUCLEOTIDE SEQUENCE [LARGE SCALE GENOMIC DNA]</scope>
    <source>
        <strain evidence="3 4">130c</strain>
    </source>
</reference>
<dbReference type="EMBL" id="CCKQ01002597">
    <property type="protein sequence ID" value="CDW73707.1"/>
    <property type="molecule type" value="Genomic_DNA"/>
</dbReference>
<accession>A0A077ZWN9</accession>
<protein>
    <submittedName>
        <fullName evidence="3">Uncharacterized protein</fullName>
    </submittedName>
</protein>
<feature type="compositionally biased region" description="Basic and acidic residues" evidence="2">
    <location>
        <begin position="163"/>
        <end position="173"/>
    </location>
</feature>
<gene>
    <name evidence="3" type="primary">Contig8169.g412</name>
    <name evidence="3" type="ORF">STYLEM_2693</name>
</gene>
<feature type="compositionally biased region" description="Polar residues" evidence="2">
    <location>
        <begin position="147"/>
        <end position="160"/>
    </location>
</feature>
<feature type="compositionally biased region" description="Polar residues" evidence="2">
    <location>
        <begin position="174"/>
        <end position="200"/>
    </location>
</feature>
<sequence>MQLDNYNNQNFMRSKLQNIIQKAQNNSIEYSPEQASNQRIIIRKNFQRVRIPPRLDSSVEIFLKESIPNGRNNNNQFTSVESDKNESFAINSPLYKGNQSLYSTQVSRVNANYGGIPTMPKKYQTPNIMQNNHKPSSSQDWVYVKESSPNSRDADQSQYFEKTYQKQDLDRFNPKQTLVYSPQNKIGTPFREQSSNSRSPNPLPHPSYFNVQQSGMMASTLELIKQKQDTLKDKFSNGLLSKLQQQIQDKKLVVKKINFKAKEDIEKEEEENKNQLLRKLTTMKSDNSQQPLRRMNVVRIQTGQQQIIDQKTLNQMSSQKILDDGDDLMSENLISSSDDEKKIKRKQSNDINNLSKLKNPLLKAILQNHNSQKTTPQYAKNSATQIHDENRNTPNISQNQSSIQNTQNRSIKDLLSQNLNTRVQLLKQNKFQELQKDYQIYERKEKVQGMAFERKIHTTLTQRTCYLPLFL</sequence>
<feature type="region of interest" description="Disordered" evidence="2">
    <location>
        <begin position="122"/>
        <end position="207"/>
    </location>
</feature>
<evidence type="ECO:0000313" key="4">
    <source>
        <dbReference type="Proteomes" id="UP000039865"/>
    </source>
</evidence>